<evidence type="ECO:0000313" key="2">
    <source>
        <dbReference type="Proteomes" id="UP000237797"/>
    </source>
</evidence>
<protein>
    <submittedName>
        <fullName evidence="1">Uncharacterized protein</fullName>
    </submittedName>
</protein>
<accession>A0A2T0LCK4</accession>
<proteinExistence type="predicted"/>
<reference evidence="1 2" key="1">
    <citation type="submission" date="2018-03" db="EMBL/GenBank/DDBJ databases">
        <title>Genomic Encyclopedia of Archaeal and Bacterial Type Strains, Phase II (KMG-II): from individual species to whole genera.</title>
        <authorList>
            <person name="Goeker M."/>
        </authorList>
    </citation>
    <scope>NUCLEOTIDE SEQUENCE [LARGE SCALE GENOMIC DNA]</scope>
    <source>
        <strain evidence="1 2">DSM 44946</strain>
    </source>
</reference>
<comment type="caution">
    <text evidence="1">The sequence shown here is derived from an EMBL/GenBank/DDBJ whole genome shotgun (WGS) entry which is preliminary data.</text>
</comment>
<sequence length="65" mass="7288">MQGKLPFRTAVPAGTLSHLKKPLYGAISLLCSVQTMPMMTMRKMTKETSGIEWTRDADIINMEVM</sequence>
<name>A0A2T0LCK4_9BACL</name>
<evidence type="ECO:0000313" key="1">
    <source>
        <dbReference type="EMBL" id="PRX39686.1"/>
    </source>
</evidence>
<dbReference type="AlphaFoldDB" id="A0A2T0LCK4"/>
<organism evidence="1 2">
    <name type="scientific">Planifilum fimeticola</name>
    <dbReference type="NCBI Taxonomy" id="201975"/>
    <lineage>
        <taxon>Bacteria</taxon>
        <taxon>Bacillati</taxon>
        <taxon>Bacillota</taxon>
        <taxon>Bacilli</taxon>
        <taxon>Bacillales</taxon>
        <taxon>Thermoactinomycetaceae</taxon>
        <taxon>Planifilum</taxon>
    </lineage>
</organism>
<gene>
    <name evidence="1" type="ORF">CLV97_12113</name>
</gene>
<dbReference type="EMBL" id="PVNE01000021">
    <property type="protein sequence ID" value="PRX39686.1"/>
    <property type="molecule type" value="Genomic_DNA"/>
</dbReference>
<dbReference type="Proteomes" id="UP000237797">
    <property type="component" value="Unassembled WGS sequence"/>
</dbReference>
<keyword evidence="2" id="KW-1185">Reference proteome</keyword>